<organism evidence="1 2">
    <name type="scientific">Rhododendron molle</name>
    <name type="common">Chinese azalea</name>
    <name type="synonym">Azalea mollis</name>
    <dbReference type="NCBI Taxonomy" id="49168"/>
    <lineage>
        <taxon>Eukaryota</taxon>
        <taxon>Viridiplantae</taxon>
        <taxon>Streptophyta</taxon>
        <taxon>Embryophyta</taxon>
        <taxon>Tracheophyta</taxon>
        <taxon>Spermatophyta</taxon>
        <taxon>Magnoliopsida</taxon>
        <taxon>eudicotyledons</taxon>
        <taxon>Gunneridae</taxon>
        <taxon>Pentapetalae</taxon>
        <taxon>asterids</taxon>
        <taxon>Ericales</taxon>
        <taxon>Ericaceae</taxon>
        <taxon>Ericoideae</taxon>
        <taxon>Rhodoreae</taxon>
        <taxon>Rhododendron</taxon>
    </lineage>
</organism>
<evidence type="ECO:0000313" key="2">
    <source>
        <dbReference type="Proteomes" id="UP001062846"/>
    </source>
</evidence>
<gene>
    <name evidence="1" type="ORF">RHMOL_Rhmol06G0101800</name>
</gene>
<proteinExistence type="predicted"/>
<comment type="caution">
    <text evidence="1">The sequence shown here is derived from an EMBL/GenBank/DDBJ whole genome shotgun (WGS) entry which is preliminary data.</text>
</comment>
<evidence type="ECO:0000313" key="1">
    <source>
        <dbReference type="EMBL" id="KAI8550381.1"/>
    </source>
</evidence>
<accession>A0ACC0NBK1</accession>
<protein>
    <submittedName>
        <fullName evidence="1">Uncharacterized protein</fullName>
    </submittedName>
</protein>
<dbReference type="EMBL" id="CM046393">
    <property type="protein sequence ID" value="KAI8550381.1"/>
    <property type="molecule type" value="Genomic_DNA"/>
</dbReference>
<dbReference type="Proteomes" id="UP001062846">
    <property type="component" value="Chromosome 6"/>
</dbReference>
<reference evidence="1" key="1">
    <citation type="submission" date="2022-02" db="EMBL/GenBank/DDBJ databases">
        <title>Plant Genome Project.</title>
        <authorList>
            <person name="Zhang R.-G."/>
        </authorList>
    </citation>
    <scope>NUCLEOTIDE SEQUENCE</scope>
    <source>
        <strain evidence="1">AT1</strain>
    </source>
</reference>
<keyword evidence="2" id="KW-1185">Reference proteome</keyword>
<sequence length="66" mass="7831">MERNSRIFGGRSRCATEVLTGIDEYIRSRVYSWQVIPSSVENQRMCELWKLPRRIFGPDIPRVFVQ</sequence>
<name>A0ACC0NBK1_RHOML</name>